<reference evidence="4 5" key="1">
    <citation type="submission" date="2023-07" db="EMBL/GenBank/DDBJ databases">
        <title>Sequencing the genomes of 1000 actinobacteria strains.</title>
        <authorList>
            <person name="Klenk H.-P."/>
        </authorList>
    </citation>
    <scope>NUCLEOTIDE SEQUENCE [LARGE SCALE GENOMIC DNA]</scope>
    <source>
        <strain evidence="4 5">DSM 15539</strain>
    </source>
</reference>
<name>A0ABU1T157_9ACTO</name>
<protein>
    <submittedName>
        <fullName evidence="4">Glycosyltransferase involved in cell wall biosynthesis</fullName>
    </submittedName>
</protein>
<dbReference type="PANTHER" id="PTHR22916">
    <property type="entry name" value="GLYCOSYLTRANSFERASE"/>
    <property type="match status" value="1"/>
</dbReference>
<organism evidence="4 5">
    <name type="scientific">Arcanobacterium hippocoleae</name>
    <dbReference type="NCBI Taxonomy" id="149017"/>
    <lineage>
        <taxon>Bacteria</taxon>
        <taxon>Bacillati</taxon>
        <taxon>Actinomycetota</taxon>
        <taxon>Actinomycetes</taxon>
        <taxon>Actinomycetales</taxon>
        <taxon>Actinomycetaceae</taxon>
        <taxon>Arcanobacterium</taxon>
    </lineage>
</organism>
<comment type="caution">
    <text evidence="4">The sequence shown here is derived from an EMBL/GenBank/DDBJ whole genome shotgun (WGS) entry which is preliminary data.</text>
</comment>
<evidence type="ECO:0000313" key="5">
    <source>
        <dbReference type="Proteomes" id="UP001266099"/>
    </source>
</evidence>
<dbReference type="SUPFAM" id="SSF53756">
    <property type="entry name" value="UDP-Glycosyltransferase/glycogen phosphorylase"/>
    <property type="match status" value="1"/>
</dbReference>
<evidence type="ECO:0000259" key="3">
    <source>
        <dbReference type="Pfam" id="PF00535"/>
    </source>
</evidence>
<dbReference type="Gene3D" id="3.90.550.10">
    <property type="entry name" value="Spore Coat Polysaccharide Biosynthesis Protein SpsA, Chain A"/>
    <property type="match status" value="1"/>
</dbReference>
<gene>
    <name evidence="4" type="ORF">J2S36_000123</name>
</gene>
<dbReference type="InterPro" id="IPR029044">
    <property type="entry name" value="Nucleotide-diphossugar_trans"/>
</dbReference>
<dbReference type="RefSeq" id="WP_309954520.1">
    <property type="nucleotide sequence ID" value="NZ_JAVDUJ010000001.1"/>
</dbReference>
<dbReference type="PANTHER" id="PTHR22916:SF51">
    <property type="entry name" value="GLYCOSYLTRANSFERASE EPSH-RELATED"/>
    <property type="match status" value="1"/>
</dbReference>
<dbReference type="Proteomes" id="UP001266099">
    <property type="component" value="Unassembled WGS sequence"/>
</dbReference>
<evidence type="ECO:0000313" key="4">
    <source>
        <dbReference type="EMBL" id="MDR6938580.1"/>
    </source>
</evidence>
<proteinExistence type="predicted"/>
<accession>A0ABU1T157</accession>
<dbReference type="Pfam" id="PF00535">
    <property type="entry name" value="Glycos_transf_2"/>
    <property type="match status" value="1"/>
</dbReference>
<evidence type="ECO:0000256" key="2">
    <source>
        <dbReference type="ARBA" id="ARBA00022679"/>
    </source>
</evidence>
<dbReference type="CDD" id="cd00761">
    <property type="entry name" value="Glyco_tranf_GTA_type"/>
    <property type="match status" value="1"/>
</dbReference>
<dbReference type="SUPFAM" id="SSF53448">
    <property type="entry name" value="Nucleotide-diphospho-sugar transferases"/>
    <property type="match status" value="1"/>
</dbReference>
<keyword evidence="1" id="KW-0328">Glycosyltransferase</keyword>
<keyword evidence="2" id="KW-0808">Transferase</keyword>
<dbReference type="InterPro" id="IPR001173">
    <property type="entry name" value="Glyco_trans_2-like"/>
</dbReference>
<sequence>MKFFVASWFFPPATSSEGIVTYKLFRNSRHHYDVCCSSSSLWSYQHVLPLEAENIRTFPIETSEFSEWVAAAVEKFSELHKTEHYDAIMTRSMPAESIEVAKKIKEKYPDIPWVASIADPIGKSPYDIKAWVLENPQLTAPEKKDFQLALHTGTASWTEHESSEIRKMCALKEIEDTAIAKADAVIFPSDTLKSYVLDSRCRPRVLTVPHSFDPALYPESANFTFPAAAAGKTTLSFLGHSDSVRSLEPIVRAMNFLRLNHPESLEKLHVNFVGNVTETIRTLIYNYYLYDHISIQPSVDYLTSLAIMKESDWLLHIDADFKFLSDFGGSVYFAGKIADYLGTNTPILGLTGIGTPAYEIIRRAGGVCVKQNQITEIALILADIAEGRITPEISEEYRRKFSAQTVAEKYDAEIEQACLAKERSFTRNIWPEVSAAETDSTNMTKLITICVPAYNVEAYLDRCLHSFVSCTQANKLEVIVVIDGSPDASETIARAYAEKYPHIVKVITKQNGGHGSTINAALKAATGTYFRVVDGDDWVDSRDFAALIQNIEKKQLFPDLISTNYKQVYISDGHTVNWEKNGGQKDYQIFHFAAEDFTNEYFTMASMMVKTEVLRKADFQLQEHTFYVDVEFILFPIPDIKTVMFTPEYVYRYAVGNADQSINPDNFVSRYDHHDRVIRRILSYYAEKIPVMGKGQENYMRAILKRVIESHFILSLIWDADRERGFCRAKSFDEFLAATNPRLHMWAGEKWNYLTYCRNRDFDPQQIKIPALGLQTEIPSELQSAVKAAGEKLARNKILEKIAFNPATRCAYRKLFMRD</sequence>
<evidence type="ECO:0000256" key="1">
    <source>
        <dbReference type="ARBA" id="ARBA00022676"/>
    </source>
</evidence>
<keyword evidence="5" id="KW-1185">Reference proteome</keyword>
<dbReference type="EMBL" id="JAVDUJ010000001">
    <property type="protein sequence ID" value="MDR6938580.1"/>
    <property type="molecule type" value="Genomic_DNA"/>
</dbReference>
<feature type="domain" description="Glycosyltransferase 2-like" evidence="3">
    <location>
        <begin position="448"/>
        <end position="555"/>
    </location>
</feature>